<keyword evidence="3 14" id="KW-0813">Transport</keyword>
<dbReference type="Proteomes" id="UP000466307">
    <property type="component" value="Unassembled WGS sequence"/>
</dbReference>
<feature type="compositionally biased region" description="Basic and acidic residues" evidence="16">
    <location>
        <begin position="87"/>
        <end position="98"/>
    </location>
</feature>
<organism evidence="17 18">
    <name type="scientific">Gordonia desulfuricans</name>
    <dbReference type="NCBI Taxonomy" id="89051"/>
    <lineage>
        <taxon>Bacteria</taxon>
        <taxon>Bacillati</taxon>
        <taxon>Actinomycetota</taxon>
        <taxon>Actinomycetes</taxon>
        <taxon>Mycobacteriales</taxon>
        <taxon>Gordoniaceae</taxon>
        <taxon>Gordonia</taxon>
    </lineage>
</organism>
<comment type="function">
    <text evidence="12 14">F(1)F(0) ATP synthase produces ATP from ADP in the presence of a proton or sodium gradient. F-type ATPases consist of two structural domains, F(1) containing the extramembraneous catalytic core and F(0) containing the membrane proton channel, linked together by a central stalk and a peripheral stalk. During catalysis, ATP synthesis in the catalytic domain of F(1) is coupled via a rotary mechanism of the central stalk subunits to proton translocation.</text>
</comment>
<evidence type="ECO:0000313" key="17">
    <source>
        <dbReference type="EMBL" id="NDK90355.1"/>
    </source>
</evidence>
<comment type="function">
    <text evidence="14">Component of the F(0) channel, it forms part of the peripheral stalk, linking F(1) to F(0).</text>
</comment>
<dbReference type="InterPro" id="IPR028987">
    <property type="entry name" value="ATP_synth_B-like_membr_sf"/>
</dbReference>
<evidence type="ECO:0000256" key="5">
    <source>
        <dbReference type="ARBA" id="ARBA00022547"/>
    </source>
</evidence>
<dbReference type="SUPFAM" id="SSF81573">
    <property type="entry name" value="F1F0 ATP synthase subunit B, membrane domain"/>
    <property type="match status" value="1"/>
</dbReference>
<keyword evidence="11 14" id="KW-0066">ATP synthesis</keyword>
<dbReference type="EMBL" id="JAADZU010000036">
    <property type="protein sequence ID" value="NDK90355.1"/>
    <property type="molecule type" value="Genomic_DNA"/>
</dbReference>
<comment type="subcellular location">
    <subcellularLocation>
        <location evidence="1 14">Cell membrane</location>
        <topology evidence="1 14">Single-pass membrane protein</topology>
    </subcellularLocation>
</comment>
<comment type="subunit">
    <text evidence="13 14">F-type ATPases have 2 components, F(1) - the catalytic core - and F(0) - the membrane proton channel. F(1) has five subunits: alpha(3), beta(3), gamma(1), delta(1), epsilon(1). F(0) has three main subunits: a(1), b(2) and c(10-14). The alpha and beta chains form an alternating ring which encloses part of the gamma chain. F(1) is attached to F(0) by a central stalk formed by the gamma and epsilon chains, while a peripheral stalk is formed by the delta and b chains.</text>
</comment>
<evidence type="ECO:0000256" key="6">
    <source>
        <dbReference type="ARBA" id="ARBA00022692"/>
    </source>
</evidence>
<dbReference type="GO" id="GO:0045259">
    <property type="term" value="C:proton-transporting ATP synthase complex"/>
    <property type="evidence" value="ECO:0007669"/>
    <property type="project" value="UniProtKB-KW"/>
</dbReference>
<evidence type="ECO:0000256" key="9">
    <source>
        <dbReference type="ARBA" id="ARBA00023065"/>
    </source>
</evidence>
<dbReference type="PANTHER" id="PTHR33445:SF1">
    <property type="entry name" value="ATP SYNTHASE SUBUNIT B"/>
    <property type="match status" value="1"/>
</dbReference>
<dbReference type="NCBIfam" id="NF004412">
    <property type="entry name" value="PRK05759.1-3"/>
    <property type="match status" value="1"/>
</dbReference>
<evidence type="ECO:0000256" key="16">
    <source>
        <dbReference type="SAM" id="MobiDB-lite"/>
    </source>
</evidence>
<dbReference type="GO" id="GO:0046933">
    <property type="term" value="F:proton-transporting ATP synthase activity, rotational mechanism"/>
    <property type="evidence" value="ECO:0007669"/>
    <property type="project" value="UniProtKB-UniRule"/>
</dbReference>
<evidence type="ECO:0000313" key="18">
    <source>
        <dbReference type="Proteomes" id="UP000466307"/>
    </source>
</evidence>
<dbReference type="InterPro" id="IPR050059">
    <property type="entry name" value="ATP_synthase_B_chain"/>
</dbReference>
<reference evidence="17 18" key="1">
    <citation type="submission" date="2020-01" db="EMBL/GenBank/DDBJ databases">
        <title>Investigation of new actinobacteria for the biodesulphurisation of diesel fuel.</title>
        <authorList>
            <person name="Athi Narayanan S.M."/>
        </authorList>
    </citation>
    <scope>NUCLEOTIDE SEQUENCE [LARGE SCALE GENOMIC DNA]</scope>
    <source>
        <strain evidence="17 18">213E</strain>
    </source>
</reference>
<name>A0A7K3LQ35_9ACTN</name>
<dbReference type="NCBIfam" id="TIGR01144">
    <property type="entry name" value="ATP_synt_b"/>
    <property type="match status" value="1"/>
</dbReference>
<evidence type="ECO:0000256" key="7">
    <source>
        <dbReference type="ARBA" id="ARBA00022781"/>
    </source>
</evidence>
<evidence type="ECO:0000256" key="10">
    <source>
        <dbReference type="ARBA" id="ARBA00023136"/>
    </source>
</evidence>
<sequence>MMSLASEEAGGTSNFLIPNGTFFACLLIFIVVLVVIRTLVVPPILKVLDEREERVAQTVKDNKAAAASFEDADREYTARLRDARGDATGIRDEARAKGNEQLSSAKHKATEEADAALAKITADLKVEADNAVTTAKQDVSRLSATLAGRVLGTDVAAATAGAEQTETVK</sequence>
<proteinExistence type="inferred from homology"/>
<dbReference type="InterPro" id="IPR005864">
    <property type="entry name" value="ATP_synth_F0_bsu_bac"/>
</dbReference>
<keyword evidence="4 14" id="KW-1003">Cell membrane</keyword>
<dbReference type="AlphaFoldDB" id="A0A7K3LQ35"/>
<evidence type="ECO:0000256" key="15">
    <source>
        <dbReference type="RuleBase" id="RU003848"/>
    </source>
</evidence>
<dbReference type="CDD" id="cd06503">
    <property type="entry name" value="ATP-synt_Fo_b"/>
    <property type="match status" value="1"/>
</dbReference>
<dbReference type="GO" id="GO:0046961">
    <property type="term" value="F:proton-transporting ATPase activity, rotational mechanism"/>
    <property type="evidence" value="ECO:0007669"/>
    <property type="project" value="TreeGrafter"/>
</dbReference>
<evidence type="ECO:0000256" key="14">
    <source>
        <dbReference type="HAMAP-Rule" id="MF_01398"/>
    </source>
</evidence>
<keyword evidence="8 14" id="KW-1133">Transmembrane helix</keyword>
<dbReference type="PANTHER" id="PTHR33445">
    <property type="entry name" value="ATP SYNTHASE SUBUNIT B', CHLOROPLASTIC"/>
    <property type="match status" value="1"/>
</dbReference>
<dbReference type="Pfam" id="PF00430">
    <property type="entry name" value="ATP-synt_B"/>
    <property type="match status" value="1"/>
</dbReference>
<evidence type="ECO:0000256" key="3">
    <source>
        <dbReference type="ARBA" id="ARBA00022448"/>
    </source>
</evidence>
<keyword evidence="7 14" id="KW-0375">Hydrogen ion transport</keyword>
<comment type="similarity">
    <text evidence="2 14 15">Belongs to the ATPase B chain family.</text>
</comment>
<keyword evidence="10 14" id="KW-0472">Membrane</keyword>
<protein>
    <recommendedName>
        <fullName evidence="14">ATP synthase subunit b</fullName>
    </recommendedName>
    <alternativeName>
        <fullName evidence="14">ATP synthase F(0) sector subunit b</fullName>
    </alternativeName>
    <alternativeName>
        <fullName evidence="14">ATPase subunit I</fullName>
    </alternativeName>
    <alternativeName>
        <fullName evidence="14">F-type ATPase subunit b</fullName>
        <shortName evidence="14">F-ATPase subunit b</shortName>
    </alternativeName>
</protein>
<dbReference type="InterPro" id="IPR002146">
    <property type="entry name" value="ATP_synth_b/b'su_bac/chlpt"/>
</dbReference>
<evidence type="ECO:0000256" key="11">
    <source>
        <dbReference type="ARBA" id="ARBA00023310"/>
    </source>
</evidence>
<dbReference type="HAMAP" id="MF_01398">
    <property type="entry name" value="ATP_synth_b_bprime"/>
    <property type="match status" value="1"/>
</dbReference>
<evidence type="ECO:0000256" key="12">
    <source>
        <dbReference type="ARBA" id="ARBA00025198"/>
    </source>
</evidence>
<evidence type="ECO:0000256" key="8">
    <source>
        <dbReference type="ARBA" id="ARBA00022989"/>
    </source>
</evidence>
<keyword evidence="18" id="KW-1185">Reference proteome</keyword>
<evidence type="ECO:0000256" key="1">
    <source>
        <dbReference type="ARBA" id="ARBA00004162"/>
    </source>
</evidence>
<evidence type="ECO:0000256" key="2">
    <source>
        <dbReference type="ARBA" id="ARBA00005513"/>
    </source>
</evidence>
<dbReference type="GO" id="GO:0005886">
    <property type="term" value="C:plasma membrane"/>
    <property type="evidence" value="ECO:0007669"/>
    <property type="project" value="UniProtKB-SubCell"/>
</dbReference>
<evidence type="ECO:0000256" key="13">
    <source>
        <dbReference type="ARBA" id="ARBA00025830"/>
    </source>
</evidence>
<keyword evidence="6 14" id="KW-0812">Transmembrane</keyword>
<comment type="caution">
    <text evidence="17">The sequence shown here is derived from an EMBL/GenBank/DDBJ whole genome shotgun (WGS) entry which is preliminary data.</text>
</comment>
<keyword evidence="5 14" id="KW-0138">CF(0)</keyword>
<keyword evidence="9 14" id="KW-0406">Ion transport</keyword>
<accession>A0A7K3LQ35</accession>
<feature type="transmembrane region" description="Helical" evidence="14">
    <location>
        <begin position="20"/>
        <end position="45"/>
    </location>
</feature>
<feature type="region of interest" description="Disordered" evidence="16">
    <location>
        <begin position="87"/>
        <end position="108"/>
    </location>
</feature>
<gene>
    <name evidence="14" type="primary">atpF</name>
    <name evidence="17" type="ORF">GYA93_12280</name>
</gene>
<evidence type="ECO:0000256" key="4">
    <source>
        <dbReference type="ARBA" id="ARBA00022475"/>
    </source>
</evidence>